<dbReference type="Proteomes" id="UP000309138">
    <property type="component" value="Unassembled WGS sequence"/>
</dbReference>
<sequence>MIDSSQLRVREKRAESVYCSASDAPRRHPARSARPCASGTARRMVAGVGGRVAHNGAASGGFSRRAVLAAGLALPVAGCGAPDDRIVLRWWSPQAAPAQARAYRAQIKTFEAANPRYRVLFEPTSDDGYPAQFAAAFAAGQVPNLVSHLPSFAAQTYYAQGLLAPMDPVIAAIGADRFLPDANRPYLAPDGRHAAIGIGSTAVDMLWVRRELMAEAGITAIPRTWDQLRAAARAMQKGAVYGAPLPYGSNSMTSLVFVGFVHRAGGQIFSPDLDLVLDSPATYAALDFYRSMREFCPPGATSFGWADSLNAFVSGATATGIYGGRVLINIARQNPRIAQHLACVPYPTIDAQVPHWTFNDFPSLFMPKQAPHQEATRALAASLYDPEGYVRQLLAAPGHVLPVIKGITDREDYRGNTITTTFAPEIAAMTAAASAGHNLGYESPAHRPNVKAGEIIASNALAELVQRVVLAGENPRAAVARASRAIEAIMRR</sequence>
<evidence type="ECO:0000313" key="4">
    <source>
        <dbReference type="Proteomes" id="UP000309138"/>
    </source>
</evidence>
<comment type="similarity">
    <text evidence="2">Belongs to the bacterial solute-binding protein 1 family.</text>
</comment>
<dbReference type="Gene3D" id="3.40.190.10">
    <property type="entry name" value="Periplasmic binding protein-like II"/>
    <property type="match status" value="1"/>
</dbReference>
<proteinExistence type="inferred from homology"/>
<keyword evidence="4" id="KW-1185">Reference proteome</keyword>
<dbReference type="OrthoDB" id="9808332at2"/>
<evidence type="ECO:0000313" key="3">
    <source>
        <dbReference type="EMBL" id="TKD49987.1"/>
    </source>
</evidence>
<reference evidence="3 4" key="1">
    <citation type="submission" date="2019-04" db="EMBL/GenBank/DDBJ databases">
        <authorList>
            <person name="Yang Y."/>
            <person name="Wei D."/>
        </authorList>
    </citation>
    <scope>NUCLEOTIDE SEQUENCE [LARGE SCALE GENOMIC DNA]</scope>
    <source>
        <strain evidence="3 4">L-1-4w-11</strain>
    </source>
</reference>
<dbReference type="InterPro" id="IPR050490">
    <property type="entry name" value="Bact_solute-bd_prot1"/>
</dbReference>
<dbReference type="PANTHER" id="PTHR43649">
    <property type="entry name" value="ARABINOSE-BINDING PROTEIN-RELATED"/>
    <property type="match status" value="1"/>
</dbReference>
<comment type="subcellular location">
    <subcellularLocation>
        <location evidence="1">Periplasm</location>
    </subcellularLocation>
</comment>
<gene>
    <name evidence="3" type="ORF">FBR43_03860</name>
</gene>
<organism evidence="3 4">
    <name type="scientific">Sphingomonas baiyangensis</name>
    <dbReference type="NCBI Taxonomy" id="2572576"/>
    <lineage>
        <taxon>Bacteria</taxon>
        <taxon>Pseudomonadati</taxon>
        <taxon>Pseudomonadota</taxon>
        <taxon>Alphaproteobacteria</taxon>
        <taxon>Sphingomonadales</taxon>
        <taxon>Sphingomonadaceae</taxon>
        <taxon>Sphingomonas</taxon>
    </lineage>
</organism>
<dbReference type="InterPro" id="IPR006059">
    <property type="entry name" value="SBP"/>
</dbReference>
<accession>A0A4U1KZX3</accession>
<dbReference type="AlphaFoldDB" id="A0A4U1KZX3"/>
<protein>
    <submittedName>
        <fullName evidence="3">Carbohydrate ABC transporter substrate-binding protein</fullName>
    </submittedName>
</protein>
<dbReference type="Pfam" id="PF01547">
    <property type="entry name" value="SBP_bac_1"/>
    <property type="match status" value="1"/>
</dbReference>
<name>A0A4U1KZX3_9SPHN</name>
<dbReference type="SUPFAM" id="SSF53850">
    <property type="entry name" value="Periplasmic binding protein-like II"/>
    <property type="match status" value="1"/>
</dbReference>
<evidence type="ECO:0000256" key="2">
    <source>
        <dbReference type="ARBA" id="ARBA00008520"/>
    </source>
</evidence>
<dbReference type="EMBL" id="SWKR01000002">
    <property type="protein sequence ID" value="TKD49987.1"/>
    <property type="molecule type" value="Genomic_DNA"/>
</dbReference>
<dbReference type="GO" id="GO:0042597">
    <property type="term" value="C:periplasmic space"/>
    <property type="evidence" value="ECO:0007669"/>
    <property type="project" value="UniProtKB-SubCell"/>
</dbReference>
<evidence type="ECO:0000256" key="1">
    <source>
        <dbReference type="ARBA" id="ARBA00004418"/>
    </source>
</evidence>
<dbReference type="PANTHER" id="PTHR43649:SF12">
    <property type="entry name" value="DIACETYLCHITOBIOSE BINDING PROTEIN DASA"/>
    <property type="match status" value="1"/>
</dbReference>
<comment type="caution">
    <text evidence="3">The sequence shown here is derived from an EMBL/GenBank/DDBJ whole genome shotgun (WGS) entry which is preliminary data.</text>
</comment>